<evidence type="ECO:0000256" key="1">
    <source>
        <dbReference type="SAM" id="Phobius"/>
    </source>
</evidence>
<reference evidence="2 3" key="1">
    <citation type="journal article" date="2015" name="Nature">
        <title>rRNA introns, odd ribosomes, and small enigmatic genomes across a large radiation of phyla.</title>
        <authorList>
            <person name="Brown C.T."/>
            <person name="Hug L.A."/>
            <person name="Thomas B.C."/>
            <person name="Sharon I."/>
            <person name="Castelle C.J."/>
            <person name="Singh A."/>
            <person name="Wilkins M.J."/>
            <person name="Williams K.H."/>
            <person name="Banfield J.F."/>
        </authorList>
    </citation>
    <scope>NUCLEOTIDE SEQUENCE [LARGE SCALE GENOMIC DNA]</scope>
</reference>
<gene>
    <name evidence="2" type="ORF">UR21_C0013G0009</name>
</gene>
<dbReference type="Proteomes" id="UP000034803">
    <property type="component" value="Unassembled WGS sequence"/>
</dbReference>
<comment type="caution">
    <text evidence="2">The sequence shown here is derived from an EMBL/GenBank/DDBJ whole genome shotgun (WGS) entry which is preliminary data.</text>
</comment>
<keyword evidence="1" id="KW-1133">Transmembrane helix</keyword>
<protein>
    <submittedName>
        <fullName evidence="2">Uncharacterized protein</fullName>
    </submittedName>
</protein>
<name>A0A0G0AXC0_9BACT</name>
<accession>A0A0G0AXC0</accession>
<keyword evidence="1" id="KW-0472">Membrane</keyword>
<dbReference type="EMBL" id="LBOI01000013">
    <property type="protein sequence ID" value="KKP31215.1"/>
    <property type="molecule type" value="Genomic_DNA"/>
</dbReference>
<organism evidence="2 3">
    <name type="scientific">Candidatus Woesebacteria bacterium GW2011_GWC2_31_9</name>
    <dbReference type="NCBI Taxonomy" id="1618586"/>
    <lineage>
        <taxon>Bacteria</taxon>
        <taxon>Candidatus Woeseibacteriota</taxon>
    </lineage>
</organism>
<proteinExistence type="predicted"/>
<sequence>MKKYKLVTILSLLSLLISIFLSNNIVNAQNAISLSITPPIFEVMIKPDKEIRQVFSIENLGGDTILTPKVVYFVPSDENGNVDLTENLAPDWVMYDKNPFTIKSTEKIDVSLVISPPEGTSETDHFLTLVFETDKPTDILEENASFYKTQIGSNILLTISKDGNPKKSAEITTFKAPIIIDSLSNINYSLILQNNGNSFWKPTGKIIVQGTNLNSTLTLAPLNVLSGYSRKIPCINNEELIDCKIAKKPLIGIYRANLEFRMDESAEIKKTEVTTFAFPFSLMAISLFLVLLILNLKKYLTKKR</sequence>
<keyword evidence="1" id="KW-0812">Transmembrane</keyword>
<feature type="transmembrane region" description="Helical" evidence="1">
    <location>
        <begin position="276"/>
        <end position="296"/>
    </location>
</feature>
<evidence type="ECO:0000313" key="3">
    <source>
        <dbReference type="Proteomes" id="UP000034803"/>
    </source>
</evidence>
<evidence type="ECO:0000313" key="2">
    <source>
        <dbReference type="EMBL" id="KKP31215.1"/>
    </source>
</evidence>
<dbReference type="AlphaFoldDB" id="A0A0G0AXC0"/>